<feature type="binding site" evidence="8">
    <location>
        <begin position="237"/>
        <end position="238"/>
    </location>
    <ligand>
        <name>NAD(+)</name>
        <dbReference type="ChEBI" id="CHEBI:57540"/>
    </ligand>
</feature>
<dbReference type="GO" id="GO:0008270">
    <property type="term" value="F:zinc ion binding"/>
    <property type="evidence" value="ECO:0007669"/>
    <property type="project" value="UniProtKB-UniRule"/>
</dbReference>
<comment type="cofactor">
    <cofactor evidence="9">
        <name>Zn(2+)</name>
        <dbReference type="ChEBI" id="CHEBI:29105"/>
    </cofactor>
    <text evidence="9">Binds 1 zinc ion per subunit.</text>
</comment>
<evidence type="ECO:0000313" key="14">
    <source>
        <dbReference type="Proteomes" id="UP001295423"/>
    </source>
</evidence>
<dbReference type="Gene3D" id="3.40.50.1220">
    <property type="entry name" value="TPP-binding domain"/>
    <property type="match status" value="1"/>
</dbReference>
<organism evidence="13 14">
    <name type="scientific">Cylindrotheca closterium</name>
    <dbReference type="NCBI Taxonomy" id="2856"/>
    <lineage>
        <taxon>Eukaryota</taxon>
        <taxon>Sar</taxon>
        <taxon>Stramenopiles</taxon>
        <taxon>Ochrophyta</taxon>
        <taxon>Bacillariophyta</taxon>
        <taxon>Bacillariophyceae</taxon>
        <taxon>Bacillariophycidae</taxon>
        <taxon>Bacillariales</taxon>
        <taxon>Bacillariaceae</taxon>
        <taxon>Cylindrotheca</taxon>
    </lineage>
</organism>
<evidence type="ECO:0000313" key="13">
    <source>
        <dbReference type="EMBL" id="CAJ1937710.1"/>
    </source>
</evidence>
<reference evidence="13" key="1">
    <citation type="submission" date="2023-08" db="EMBL/GenBank/DDBJ databases">
        <authorList>
            <person name="Audoor S."/>
            <person name="Bilcke G."/>
        </authorList>
    </citation>
    <scope>NUCLEOTIDE SEQUENCE</scope>
</reference>
<comment type="similarity">
    <text evidence="1 6">Belongs to the sirtuin family. Class I subfamily.</text>
</comment>
<feature type="domain" description="Deacetylase sirtuin-type" evidence="12">
    <location>
        <begin position="31"/>
        <end position="293"/>
    </location>
</feature>
<dbReference type="InterPro" id="IPR003000">
    <property type="entry name" value="Sirtuin"/>
</dbReference>
<gene>
    <name evidence="13" type="ORF">CYCCA115_LOCUS5779</name>
</gene>
<evidence type="ECO:0000256" key="6">
    <source>
        <dbReference type="PIRNR" id="PIRNR037938"/>
    </source>
</evidence>
<dbReference type="Gene3D" id="3.30.1600.10">
    <property type="entry name" value="SIR2/SIRT2 'Small Domain"/>
    <property type="match status" value="1"/>
</dbReference>
<feature type="binding site" evidence="8">
    <location>
        <begin position="260"/>
        <end position="262"/>
    </location>
    <ligand>
        <name>NAD(+)</name>
        <dbReference type="ChEBI" id="CHEBI:57540"/>
    </ligand>
</feature>
<accession>A0AAD2FFV2</accession>
<dbReference type="InterPro" id="IPR026591">
    <property type="entry name" value="Sirtuin_cat_small_dom_sf"/>
</dbReference>
<feature type="binding site" evidence="9 10">
    <location>
        <position position="171"/>
    </location>
    <ligand>
        <name>Zn(2+)</name>
        <dbReference type="ChEBI" id="CHEBI:29105"/>
    </ligand>
</feature>
<dbReference type="EC" id="2.3.1.286" evidence="6"/>
<evidence type="ECO:0000256" key="7">
    <source>
        <dbReference type="PIRSR" id="PIRSR037938-1"/>
    </source>
</evidence>
<dbReference type="EMBL" id="CAKOGP040000668">
    <property type="protein sequence ID" value="CAJ1937710.1"/>
    <property type="molecule type" value="Genomic_DNA"/>
</dbReference>
<feature type="region of interest" description="Disordered" evidence="11">
    <location>
        <begin position="308"/>
        <end position="330"/>
    </location>
</feature>
<dbReference type="SUPFAM" id="SSF52467">
    <property type="entry name" value="DHS-like NAD/FAD-binding domain"/>
    <property type="match status" value="1"/>
</dbReference>
<evidence type="ECO:0000256" key="1">
    <source>
        <dbReference type="ARBA" id="ARBA00006924"/>
    </source>
</evidence>
<evidence type="ECO:0000256" key="3">
    <source>
        <dbReference type="ARBA" id="ARBA00022723"/>
    </source>
</evidence>
<dbReference type="InterPro" id="IPR026590">
    <property type="entry name" value="Ssirtuin_cat_dom"/>
</dbReference>
<evidence type="ECO:0000256" key="5">
    <source>
        <dbReference type="ARBA" id="ARBA00023027"/>
    </source>
</evidence>
<comment type="catalytic activity">
    <reaction evidence="6">
        <text>N(6)-acetyl-L-lysyl-[protein] + NAD(+) + H2O = 2''-O-acetyl-ADP-D-ribose + nicotinamide + L-lysyl-[protein]</text>
        <dbReference type="Rhea" id="RHEA:43636"/>
        <dbReference type="Rhea" id="RHEA-COMP:9752"/>
        <dbReference type="Rhea" id="RHEA-COMP:10731"/>
        <dbReference type="ChEBI" id="CHEBI:15377"/>
        <dbReference type="ChEBI" id="CHEBI:17154"/>
        <dbReference type="ChEBI" id="CHEBI:29969"/>
        <dbReference type="ChEBI" id="CHEBI:57540"/>
        <dbReference type="ChEBI" id="CHEBI:61930"/>
        <dbReference type="ChEBI" id="CHEBI:83767"/>
        <dbReference type="EC" id="2.3.1.286"/>
    </reaction>
</comment>
<dbReference type="Pfam" id="PF02146">
    <property type="entry name" value="SIR2"/>
    <property type="match status" value="1"/>
</dbReference>
<dbReference type="PANTHER" id="PTHR11085">
    <property type="entry name" value="NAD-DEPENDENT PROTEIN DEACYLASE SIRTUIN-5, MITOCHONDRIAL-RELATED"/>
    <property type="match status" value="1"/>
</dbReference>
<feature type="binding site" evidence="9 10">
    <location>
        <position position="196"/>
    </location>
    <ligand>
        <name>Zn(2+)</name>
        <dbReference type="ChEBI" id="CHEBI:29105"/>
    </ligand>
</feature>
<evidence type="ECO:0000256" key="11">
    <source>
        <dbReference type="SAM" id="MobiDB-lite"/>
    </source>
</evidence>
<protein>
    <recommendedName>
        <fullName evidence="6">NAD-dependent protein deacetylase</fullName>
        <ecNumber evidence="6">2.3.1.286</ecNumber>
    </recommendedName>
</protein>
<feature type="binding site" evidence="8">
    <location>
        <begin position="70"/>
        <end position="72"/>
    </location>
    <ligand>
        <name>NAD(+)</name>
        <dbReference type="ChEBI" id="CHEBI:57540"/>
    </ligand>
</feature>
<proteinExistence type="inferred from homology"/>
<evidence type="ECO:0000256" key="2">
    <source>
        <dbReference type="ARBA" id="ARBA00022679"/>
    </source>
</evidence>
<dbReference type="PIRSF" id="PIRSF037938">
    <property type="entry name" value="SIR2_euk"/>
    <property type="match status" value="1"/>
</dbReference>
<keyword evidence="3 6" id="KW-0479">Metal-binding</keyword>
<dbReference type="CDD" id="cd01408">
    <property type="entry name" value="SIRT1"/>
    <property type="match status" value="1"/>
</dbReference>
<dbReference type="GO" id="GO:0005634">
    <property type="term" value="C:nucleus"/>
    <property type="evidence" value="ECO:0007669"/>
    <property type="project" value="TreeGrafter"/>
</dbReference>
<comment type="caution">
    <text evidence="13">The sequence shown here is derived from an EMBL/GenBank/DDBJ whole genome shotgun (WGS) entry which is preliminary data.</text>
</comment>
<keyword evidence="4 6" id="KW-0862">Zinc</keyword>
<feature type="binding site" evidence="8">
    <location>
        <begin position="143"/>
        <end position="146"/>
    </location>
    <ligand>
        <name>NAD(+)</name>
        <dbReference type="ChEBI" id="CHEBI:57540"/>
    </ligand>
</feature>
<evidence type="ECO:0000259" key="12">
    <source>
        <dbReference type="PROSITE" id="PS50305"/>
    </source>
</evidence>
<feature type="active site" description="Proton acceptor" evidence="7 10">
    <location>
        <position position="163"/>
    </location>
</feature>
<dbReference type="InterPro" id="IPR050134">
    <property type="entry name" value="NAD-dep_sirtuin_deacylases"/>
</dbReference>
<feature type="binding site" evidence="8">
    <location>
        <position position="279"/>
    </location>
    <ligand>
        <name>NAD(+)</name>
        <dbReference type="ChEBI" id="CHEBI:57540"/>
    </ligand>
</feature>
<keyword evidence="5 6" id="KW-0520">NAD</keyword>
<dbReference type="PANTHER" id="PTHR11085:SF6">
    <property type="entry name" value="NAD-DEPENDENT PROTEIN DEACETYLASE SIRTUIN-2"/>
    <property type="match status" value="1"/>
</dbReference>
<dbReference type="AlphaFoldDB" id="A0AAD2FFV2"/>
<dbReference type="PROSITE" id="PS50305">
    <property type="entry name" value="SIRTUIN"/>
    <property type="match status" value="1"/>
</dbReference>
<dbReference type="Proteomes" id="UP001295423">
    <property type="component" value="Unassembled WGS sequence"/>
</dbReference>
<evidence type="ECO:0000256" key="8">
    <source>
        <dbReference type="PIRSR" id="PIRSR037938-2"/>
    </source>
</evidence>
<dbReference type="InterPro" id="IPR029035">
    <property type="entry name" value="DHS-like_NAD/FAD-binding_dom"/>
</dbReference>
<evidence type="ECO:0000256" key="9">
    <source>
        <dbReference type="PIRSR" id="PIRSR037938-3"/>
    </source>
</evidence>
<evidence type="ECO:0000256" key="10">
    <source>
        <dbReference type="PROSITE-ProRule" id="PRU00236"/>
    </source>
</evidence>
<sequence>MGNGGIPKLISEIDSLLNPLEGLTLEDADLDFGSDLDIRNLVDWIQSGNKAKKIMVLSGAGVSVAAGIPDFRTPGTGLYDNLQKYNLPYPQAVFDVSFYRSQPQPFVTLAKELWPGLTHSPTLTHSFLKMLSDKGLLLRLYSQNIDGLEYLAGIPDEKLVECHGHFRSASCIECGTTADPESVKNTIIKDVTVPKCDKCGGNVKPDIVFFGESLPDRFHQMLRTDVEEADLLLVMGTSLQVAPVSMIPDMVRCEHRVLFNREPVMKIRTGKDLFLPGNCDDQVMELCSILGWKQDLLEENAKVQINNSSNFKNDEGTERKNLRKEPREKT</sequence>
<feature type="binding site" evidence="9 10">
    <location>
        <position position="199"/>
    </location>
    <ligand>
        <name>Zn(2+)</name>
        <dbReference type="ChEBI" id="CHEBI:29105"/>
    </ligand>
</feature>
<dbReference type="GO" id="GO:0017136">
    <property type="term" value="F:histone deacetylase activity, NAD-dependent"/>
    <property type="evidence" value="ECO:0007669"/>
    <property type="project" value="InterPro"/>
</dbReference>
<evidence type="ECO:0000256" key="4">
    <source>
        <dbReference type="ARBA" id="ARBA00022833"/>
    </source>
</evidence>
<keyword evidence="2 6" id="KW-0808">Transferase</keyword>
<keyword evidence="14" id="KW-1185">Reference proteome</keyword>
<feature type="binding site" evidence="9 10">
    <location>
        <position position="174"/>
    </location>
    <ligand>
        <name>Zn(2+)</name>
        <dbReference type="ChEBI" id="CHEBI:29105"/>
    </ligand>
</feature>
<feature type="compositionally biased region" description="Basic and acidic residues" evidence="11">
    <location>
        <begin position="312"/>
        <end position="330"/>
    </location>
</feature>
<dbReference type="GO" id="GO:0070403">
    <property type="term" value="F:NAD+ binding"/>
    <property type="evidence" value="ECO:0007669"/>
    <property type="project" value="UniProtKB-UniRule"/>
</dbReference>
<name>A0AAD2FFV2_9STRA</name>
<dbReference type="InterPro" id="IPR017328">
    <property type="entry name" value="Sirtuin_class_I"/>
</dbReference>